<dbReference type="EC" id="2.7.11.22" evidence="2"/>
<dbReference type="PROSITE" id="PS00108">
    <property type="entry name" value="PROTEIN_KINASE_ST"/>
    <property type="match status" value="1"/>
</dbReference>
<dbReference type="GO" id="GO:0004693">
    <property type="term" value="F:cyclin-dependent protein serine/threonine kinase activity"/>
    <property type="evidence" value="ECO:0007669"/>
    <property type="project" value="UniProtKB-EC"/>
</dbReference>
<dbReference type="Gene3D" id="1.10.510.10">
    <property type="entry name" value="Transferase(Phosphotransferase) domain 1"/>
    <property type="match status" value="1"/>
</dbReference>
<dbReference type="EMBL" id="GDAI01000714">
    <property type="protein sequence ID" value="JAI16889.1"/>
    <property type="molecule type" value="mRNA"/>
</dbReference>
<proteinExistence type="evidence at transcript level"/>
<feature type="region of interest" description="Disordered" evidence="11">
    <location>
        <begin position="1"/>
        <end position="89"/>
    </location>
</feature>
<dbReference type="InterPro" id="IPR011009">
    <property type="entry name" value="Kinase-like_dom_sf"/>
</dbReference>
<feature type="domain" description="Protein kinase" evidence="12">
    <location>
        <begin position="191"/>
        <end position="475"/>
    </location>
</feature>
<protein>
    <recommendedName>
        <fullName evidence="2">cyclin-dependent kinase</fullName>
        <ecNumber evidence="2">2.7.11.22</ecNumber>
    </recommendedName>
</protein>
<dbReference type="PANTHER" id="PTHR24056">
    <property type="entry name" value="CELL DIVISION PROTEIN KINASE"/>
    <property type="match status" value="1"/>
</dbReference>
<comment type="catalytic activity">
    <reaction evidence="9">
        <text>L-seryl-[protein] + ATP = O-phospho-L-seryl-[protein] + ADP + H(+)</text>
        <dbReference type="Rhea" id="RHEA:17989"/>
        <dbReference type="Rhea" id="RHEA-COMP:9863"/>
        <dbReference type="Rhea" id="RHEA-COMP:11604"/>
        <dbReference type="ChEBI" id="CHEBI:15378"/>
        <dbReference type="ChEBI" id="CHEBI:29999"/>
        <dbReference type="ChEBI" id="CHEBI:30616"/>
        <dbReference type="ChEBI" id="CHEBI:83421"/>
        <dbReference type="ChEBI" id="CHEBI:456216"/>
        <dbReference type="EC" id="2.7.11.22"/>
    </reaction>
</comment>
<evidence type="ECO:0000256" key="8">
    <source>
        <dbReference type="ARBA" id="ARBA00047811"/>
    </source>
</evidence>
<evidence type="ECO:0000256" key="5">
    <source>
        <dbReference type="ARBA" id="ARBA00022741"/>
    </source>
</evidence>
<dbReference type="GO" id="GO:0005737">
    <property type="term" value="C:cytoplasm"/>
    <property type="evidence" value="ECO:0007669"/>
    <property type="project" value="TreeGrafter"/>
</dbReference>
<dbReference type="InterPro" id="IPR000719">
    <property type="entry name" value="Prot_kinase_dom"/>
</dbReference>
<dbReference type="CDD" id="cd07844">
    <property type="entry name" value="STKc_PCTAIRE_like"/>
    <property type="match status" value="1"/>
</dbReference>
<keyword evidence="4" id="KW-0808">Transferase</keyword>
<dbReference type="PROSITE" id="PS00107">
    <property type="entry name" value="PROTEIN_KINASE_ATP"/>
    <property type="match status" value="1"/>
</dbReference>
<evidence type="ECO:0000256" key="10">
    <source>
        <dbReference type="PROSITE-ProRule" id="PRU10141"/>
    </source>
</evidence>
<feature type="compositionally biased region" description="Basic and acidic residues" evidence="11">
    <location>
        <begin position="53"/>
        <end position="62"/>
    </location>
</feature>
<organism evidence="13">
    <name type="scientific">Tabanus bromius</name>
    <name type="common">Band-eyed brown horse fly</name>
    <dbReference type="NCBI Taxonomy" id="304241"/>
    <lineage>
        <taxon>Eukaryota</taxon>
        <taxon>Metazoa</taxon>
        <taxon>Ecdysozoa</taxon>
        <taxon>Arthropoda</taxon>
        <taxon>Hexapoda</taxon>
        <taxon>Insecta</taxon>
        <taxon>Pterygota</taxon>
        <taxon>Neoptera</taxon>
        <taxon>Endopterygota</taxon>
        <taxon>Diptera</taxon>
        <taxon>Brachycera</taxon>
        <taxon>Tabanomorpha</taxon>
        <taxon>Tabanoidea</taxon>
        <taxon>Tabanidae</taxon>
        <taxon>Tabanus</taxon>
    </lineage>
</organism>
<evidence type="ECO:0000256" key="4">
    <source>
        <dbReference type="ARBA" id="ARBA00022679"/>
    </source>
</evidence>
<comment type="catalytic activity">
    <reaction evidence="8">
        <text>L-threonyl-[protein] + ATP = O-phospho-L-threonyl-[protein] + ADP + H(+)</text>
        <dbReference type="Rhea" id="RHEA:46608"/>
        <dbReference type="Rhea" id="RHEA-COMP:11060"/>
        <dbReference type="Rhea" id="RHEA-COMP:11605"/>
        <dbReference type="ChEBI" id="CHEBI:15378"/>
        <dbReference type="ChEBI" id="CHEBI:30013"/>
        <dbReference type="ChEBI" id="CHEBI:30616"/>
        <dbReference type="ChEBI" id="CHEBI:61977"/>
        <dbReference type="ChEBI" id="CHEBI:456216"/>
        <dbReference type="EC" id="2.7.11.22"/>
    </reaction>
</comment>
<dbReference type="Pfam" id="PF00069">
    <property type="entry name" value="Pkinase"/>
    <property type="match status" value="1"/>
</dbReference>
<dbReference type="AlphaFoldDB" id="A0A0K8TR83"/>
<feature type="compositionally biased region" description="Basic residues" evidence="11">
    <location>
        <begin position="63"/>
        <end position="81"/>
    </location>
</feature>
<dbReference type="SMART" id="SM00220">
    <property type="entry name" value="S_TKc"/>
    <property type="match status" value="1"/>
</dbReference>
<feature type="compositionally biased region" description="Basic and acidic residues" evidence="11">
    <location>
        <begin position="22"/>
        <end position="34"/>
    </location>
</feature>
<dbReference type="PANTHER" id="PTHR24056:SF246">
    <property type="entry name" value="ECDYSONE-INDUCED PROTEIN 63E, ISOFORM N"/>
    <property type="match status" value="1"/>
</dbReference>
<feature type="binding site" evidence="10">
    <location>
        <position position="220"/>
    </location>
    <ligand>
        <name>ATP</name>
        <dbReference type="ChEBI" id="CHEBI:30616"/>
    </ligand>
</feature>
<evidence type="ECO:0000256" key="3">
    <source>
        <dbReference type="ARBA" id="ARBA00022527"/>
    </source>
</evidence>
<comment type="similarity">
    <text evidence="1">Belongs to the protein kinase superfamily. CMGC Ser/Thr protein kinase family. CDC2/CDKX subfamily.</text>
</comment>
<evidence type="ECO:0000256" key="9">
    <source>
        <dbReference type="ARBA" id="ARBA00048367"/>
    </source>
</evidence>
<keyword evidence="7 10" id="KW-0067">ATP-binding</keyword>
<dbReference type="Gene3D" id="3.30.200.20">
    <property type="entry name" value="Phosphorylase Kinase, domain 1"/>
    <property type="match status" value="1"/>
</dbReference>
<evidence type="ECO:0000313" key="13">
    <source>
        <dbReference type="EMBL" id="JAI16889.1"/>
    </source>
</evidence>
<evidence type="ECO:0000256" key="6">
    <source>
        <dbReference type="ARBA" id="ARBA00022777"/>
    </source>
</evidence>
<reference evidence="13" key="1">
    <citation type="journal article" date="2015" name="Insect Biochem. Mol. Biol.">
        <title>An insight into the sialome of the horse fly, Tabanus bromius.</title>
        <authorList>
            <person name="Ribeiro J.M."/>
            <person name="Kazimirova M."/>
            <person name="Takac P."/>
            <person name="Andersen J.F."/>
            <person name="Francischetti I.M."/>
        </authorList>
    </citation>
    <scope>NUCLEOTIDE SEQUENCE</scope>
</reference>
<evidence type="ECO:0000256" key="11">
    <source>
        <dbReference type="SAM" id="MobiDB-lite"/>
    </source>
</evidence>
<evidence type="ECO:0000256" key="2">
    <source>
        <dbReference type="ARBA" id="ARBA00012425"/>
    </source>
</evidence>
<evidence type="ECO:0000256" key="7">
    <source>
        <dbReference type="ARBA" id="ARBA00022840"/>
    </source>
</evidence>
<dbReference type="InterPro" id="IPR017441">
    <property type="entry name" value="Protein_kinase_ATP_BS"/>
</dbReference>
<name>A0A0K8TR83_TABBR</name>
<dbReference type="PROSITE" id="PS50011">
    <property type="entry name" value="PROTEIN_KINASE_DOM"/>
    <property type="match status" value="1"/>
</dbReference>
<dbReference type="InterPro" id="IPR008271">
    <property type="entry name" value="Ser/Thr_kinase_AS"/>
</dbReference>
<dbReference type="GO" id="GO:0005524">
    <property type="term" value="F:ATP binding"/>
    <property type="evidence" value="ECO:0007669"/>
    <property type="project" value="UniProtKB-UniRule"/>
</dbReference>
<evidence type="ECO:0000259" key="12">
    <source>
        <dbReference type="PROSITE" id="PS50011"/>
    </source>
</evidence>
<evidence type="ECO:0000256" key="1">
    <source>
        <dbReference type="ARBA" id="ARBA00006485"/>
    </source>
</evidence>
<sequence length="508" mass="58307">MYCSMEKSQSAGGGDSSSQTKSSKEGVTMREKKGGALQKLKKRLSHSFGRLTISREDGEESHNHHHHLHHHHRGGHGHNHGSKVPYNGYNSEEYLDRLEPNGNIPSDKSNLRYDWRSGVNDHERVQRQLSVSSDSKLLDDDIREETHVIMRPKKPPRPKSEVFLNKQDLHPRRKRFSAFGGDSPFGKSEAYVKLEQLGEGSYATVYKGYSNLTRQVVALKEIRLQEEEGAPFTAIREASLLKELKHSNIVTLHDIVHTRETLTFVFEYVNTDLSQYMERHAGGLDYRNVRLFLFQLLRGLSYCHKRRILHRDVKPQNLLISELGELKLADFGLARAKSVPSHTYSHEVVTLWYRPPDVLLGSTEYSTSLDMWGVGCIFVEMITGMPTFPGIRDTYDQLDKIFKLLGTPTEETWQGVTHLPEYKPHKLGFYRPRKLGHSFPRLYDIIEGEAIATAFLQVNPDDRIGAEEALRHPYFAQLPKKLYEIPDETSIFTVEGIYLYPEPNRQTK</sequence>
<dbReference type="SUPFAM" id="SSF56112">
    <property type="entry name" value="Protein kinase-like (PK-like)"/>
    <property type="match status" value="1"/>
</dbReference>
<dbReference type="GO" id="GO:0005634">
    <property type="term" value="C:nucleus"/>
    <property type="evidence" value="ECO:0007669"/>
    <property type="project" value="TreeGrafter"/>
</dbReference>
<dbReference type="FunFam" id="1.10.510.10:FF:000131">
    <property type="entry name" value="cyclin-dependent kinase 14 isoform X1"/>
    <property type="match status" value="1"/>
</dbReference>
<dbReference type="FunFam" id="3.30.200.20:FF:000007">
    <property type="entry name" value="Cyclin-dependent kinase 14, putative"/>
    <property type="match status" value="1"/>
</dbReference>
<dbReference type="InterPro" id="IPR050108">
    <property type="entry name" value="CDK"/>
</dbReference>
<keyword evidence="3 13" id="KW-0723">Serine/threonine-protein kinase</keyword>
<accession>A0A0K8TR83</accession>
<keyword evidence="5 10" id="KW-0547">Nucleotide-binding</keyword>
<keyword evidence="6 13" id="KW-0418">Kinase</keyword>